<dbReference type="OMA" id="IAAKREC"/>
<proteinExistence type="predicted"/>
<dbReference type="Pfam" id="PF10539">
    <property type="entry name" value="Dev_Cell_Death"/>
    <property type="match status" value="1"/>
</dbReference>
<reference evidence="3" key="2">
    <citation type="submission" date="2021-03" db="UniProtKB">
        <authorList>
            <consortium name="EnsemblPlants"/>
        </authorList>
    </citation>
    <scope>IDENTIFICATION</scope>
</reference>
<evidence type="ECO:0000259" key="2">
    <source>
        <dbReference type="PROSITE" id="PS51222"/>
    </source>
</evidence>
<evidence type="ECO:0000256" key="1">
    <source>
        <dbReference type="SAM" id="SignalP"/>
    </source>
</evidence>
<name>A0A803N7W6_CHEQI</name>
<evidence type="ECO:0000313" key="4">
    <source>
        <dbReference type="Proteomes" id="UP000596660"/>
    </source>
</evidence>
<dbReference type="PROSITE" id="PS51222">
    <property type="entry name" value="DCD"/>
    <property type="match status" value="1"/>
</dbReference>
<keyword evidence="4" id="KW-1185">Reference proteome</keyword>
<feature type="chain" id="PRO_5030599216" description="DCD domain-containing protein" evidence="1">
    <location>
        <begin position="24"/>
        <end position="185"/>
    </location>
</feature>
<dbReference type="InterPro" id="IPR013989">
    <property type="entry name" value="Dev_and_cell_death_domain"/>
</dbReference>
<keyword evidence="1" id="KW-0732">Signal</keyword>
<dbReference type="PANTHER" id="PTHR46444:SF9">
    <property type="entry name" value="DCD (DEVELOPMENT AND CELL DEATH) DOMAIN PROTEIN"/>
    <property type="match status" value="1"/>
</dbReference>
<feature type="signal peptide" evidence="1">
    <location>
        <begin position="1"/>
        <end position="23"/>
    </location>
</feature>
<dbReference type="PANTHER" id="PTHR46444">
    <property type="entry name" value="DCD (DEVELOPMENT AND CELL DEATH) DOMAIN PROTEIN-RELATED"/>
    <property type="match status" value="1"/>
</dbReference>
<organism evidence="3 4">
    <name type="scientific">Chenopodium quinoa</name>
    <name type="common">Quinoa</name>
    <dbReference type="NCBI Taxonomy" id="63459"/>
    <lineage>
        <taxon>Eukaryota</taxon>
        <taxon>Viridiplantae</taxon>
        <taxon>Streptophyta</taxon>
        <taxon>Embryophyta</taxon>
        <taxon>Tracheophyta</taxon>
        <taxon>Spermatophyta</taxon>
        <taxon>Magnoliopsida</taxon>
        <taxon>eudicotyledons</taxon>
        <taxon>Gunneridae</taxon>
        <taxon>Pentapetalae</taxon>
        <taxon>Caryophyllales</taxon>
        <taxon>Chenopodiaceae</taxon>
        <taxon>Chenopodioideae</taxon>
        <taxon>Atripliceae</taxon>
        <taxon>Chenopodium</taxon>
    </lineage>
</organism>
<dbReference type="Gramene" id="AUR62041870-RA">
    <property type="protein sequence ID" value="AUR62041870-RA:cds"/>
    <property type="gene ID" value="AUR62041870"/>
</dbReference>
<evidence type="ECO:0000313" key="3">
    <source>
        <dbReference type="EnsemblPlants" id="AUR62041870-RA:cds"/>
    </source>
</evidence>
<dbReference type="AlphaFoldDB" id="A0A803N7W6"/>
<reference evidence="3" key="1">
    <citation type="journal article" date="2017" name="Nature">
        <title>The genome of Chenopodium quinoa.</title>
        <authorList>
            <person name="Jarvis D.E."/>
            <person name="Ho Y.S."/>
            <person name="Lightfoot D.J."/>
            <person name="Schmoeckel S.M."/>
            <person name="Li B."/>
            <person name="Borm T.J.A."/>
            <person name="Ohyanagi H."/>
            <person name="Mineta K."/>
            <person name="Michell C.T."/>
            <person name="Saber N."/>
            <person name="Kharbatia N.M."/>
            <person name="Rupper R.R."/>
            <person name="Sharp A.R."/>
            <person name="Dally N."/>
            <person name="Boughton B.A."/>
            <person name="Woo Y.H."/>
            <person name="Gao G."/>
            <person name="Schijlen E.G.W.M."/>
            <person name="Guo X."/>
            <person name="Momin A.A."/>
            <person name="Negrao S."/>
            <person name="Al-Babili S."/>
            <person name="Gehring C."/>
            <person name="Roessner U."/>
            <person name="Jung C."/>
            <person name="Murphy K."/>
            <person name="Arold S.T."/>
            <person name="Gojobori T."/>
            <person name="van der Linden C.G."/>
            <person name="van Loo E.N."/>
            <person name="Jellen E.N."/>
            <person name="Maughan P.J."/>
            <person name="Tester M."/>
        </authorList>
    </citation>
    <scope>NUCLEOTIDE SEQUENCE [LARGE SCALE GENOMIC DNA]</scope>
    <source>
        <strain evidence="3">cv. PI 614886</strain>
    </source>
</reference>
<feature type="domain" description="DCD" evidence="2">
    <location>
        <begin position="48"/>
        <end position="179"/>
    </location>
</feature>
<dbReference type="SMART" id="SM00767">
    <property type="entry name" value="DCD"/>
    <property type="match status" value="1"/>
</dbReference>
<sequence>MAEEMSTNKLVVFLLLLQGIGDGRRNGIPFREIKVSASLCRNRVPSNSPDYGAIFMASNSTRKECFEREIFGLPSEYADFVMKVKNGMPLFLFDFQERMLYGVFEATSDGAMNIVPDAYRSTSNRKFPAQVRFSTFWHCDPLPENVFGDAIKENYFKQFKFNLGLSRDQVFSLPFFPHCYCLSVF</sequence>
<accession>A0A803N7W6</accession>
<dbReference type="Proteomes" id="UP000596660">
    <property type="component" value="Unplaced"/>
</dbReference>
<dbReference type="EnsemblPlants" id="AUR62041870-RA">
    <property type="protein sequence ID" value="AUR62041870-RA:cds"/>
    <property type="gene ID" value="AUR62041870"/>
</dbReference>
<protein>
    <recommendedName>
        <fullName evidence="2">DCD domain-containing protein</fullName>
    </recommendedName>
</protein>